<dbReference type="OrthoDB" id="1097285at2"/>
<dbReference type="eggNOG" id="ENOG5032SB4">
    <property type="taxonomic scope" value="Bacteria"/>
</dbReference>
<evidence type="ECO:0000313" key="3">
    <source>
        <dbReference type="EMBL" id="EOA56729.1"/>
    </source>
</evidence>
<evidence type="ECO:0000259" key="1">
    <source>
        <dbReference type="Pfam" id="PF12667"/>
    </source>
</evidence>
<proteinExistence type="predicted"/>
<dbReference type="InterPro" id="IPR035376">
    <property type="entry name" value="NigD_C"/>
</dbReference>
<organism evidence="3 4">
    <name type="scientific">Phocaeicola massiliensis B84634 = Timone 84634 = DSM 17679 = JCM 13223</name>
    <dbReference type="NCBI Taxonomy" id="1121098"/>
    <lineage>
        <taxon>Bacteria</taxon>
        <taxon>Pseudomonadati</taxon>
        <taxon>Bacteroidota</taxon>
        <taxon>Bacteroidia</taxon>
        <taxon>Bacteroidales</taxon>
        <taxon>Bacteroidaceae</taxon>
        <taxon>Phocaeicola</taxon>
    </lineage>
</organism>
<dbReference type="RefSeq" id="WP_005937662.1">
    <property type="nucleotide sequence ID" value="NZ_KB890397.1"/>
</dbReference>
<dbReference type="Pfam" id="PF12667">
    <property type="entry name" value="NigD_N"/>
    <property type="match status" value="1"/>
</dbReference>
<gene>
    <name evidence="3" type="ORF">HMPREF1534_00919</name>
</gene>
<dbReference type="Proteomes" id="UP000017831">
    <property type="component" value="Unassembled WGS sequence"/>
</dbReference>
<evidence type="ECO:0000313" key="4">
    <source>
        <dbReference type="Proteomes" id="UP000017831"/>
    </source>
</evidence>
<feature type="domain" description="NigD-like N-terminal OB" evidence="1">
    <location>
        <begin position="38"/>
        <end position="101"/>
    </location>
</feature>
<dbReference type="Gene3D" id="2.40.50.500">
    <property type="entry name" value="NigD-like N-terminal OB domain"/>
    <property type="match status" value="1"/>
</dbReference>
<evidence type="ECO:0000259" key="2">
    <source>
        <dbReference type="Pfam" id="PF17415"/>
    </source>
</evidence>
<dbReference type="AlphaFoldDB" id="U6RJD8"/>
<dbReference type="STRING" id="1121098.HMPREF1534_00919"/>
<name>U6RJD8_9BACT</name>
<comment type="caution">
    <text evidence="3">The sequence shown here is derived from an EMBL/GenBank/DDBJ whole genome shotgun (WGS) entry which is preliminary data.</text>
</comment>
<reference evidence="3 4" key="1">
    <citation type="submission" date="2013-04" db="EMBL/GenBank/DDBJ databases">
        <title>The Genome Sequence of Bacteroides massiliensis DSM 17679.</title>
        <authorList>
            <consortium name="The Broad Institute Genomics Platform"/>
            <person name="Earl A."/>
            <person name="Ward D."/>
            <person name="Feldgarden M."/>
            <person name="Gevers D."/>
            <person name="Martens E."/>
            <person name="Fenner L."/>
            <person name="Roux V."/>
            <person name="Mallet M.N."/>
            <person name="Raoult D."/>
            <person name="Walker B."/>
            <person name="Young S."/>
            <person name="Zeng Q."/>
            <person name="Gargeya S."/>
            <person name="Fitzgerald M."/>
            <person name="Haas B."/>
            <person name="Abouelleil A."/>
            <person name="Allen A.W."/>
            <person name="Alvarado L."/>
            <person name="Arachchi H.M."/>
            <person name="Berlin A.M."/>
            <person name="Chapman S.B."/>
            <person name="Gainer-Dewar J."/>
            <person name="Goldberg J."/>
            <person name="Griggs A."/>
            <person name="Gujja S."/>
            <person name="Hansen M."/>
            <person name="Howarth C."/>
            <person name="Imamovic A."/>
            <person name="Ireland A."/>
            <person name="Larimer J."/>
            <person name="McCowan C."/>
            <person name="Murphy C."/>
            <person name="Pearson M."/>
            <person name="Poon T.W."/>
            <person name="Priest M."/>
            <person name="Roberts A."/>
            <person name="Saif S."/>
            <person name="Shea T."/>
            <person name="Sisk P."/>
            <person name="Sykes S."/>
            <person name="Wortman J."/>
            <person name="Nusbaum C."/>
            <person name="Birren B."/>
        </authorList>
    </citation>
    <scope>NUCLEOTIDE SEQUENCE [LARGE SCALE GENOMIC DNA]</scope>
    <source>
        <strain evidence="4">B84634 / Timone 84634 / DSM 17679 / JCM 13223</strain>
    </source>
</reference>
<dbReference type="HOGENOM" id="CLU_097801_0_0_10"/>
<dbReference type="PATRIC" id="fig|1121098.3.peg.928"/>
<dbReference type="GeneID" id="60063042"/>
<dbReference type="InterPro" id="IPR038143">
    <property type="entry name" value="NigD-like_C_dom_sf"/>
</dbReference>
<keyword evidence="4" id="KW-1185">Reference proteome</keyword>
<dbReference type="InterPro" id="IPR038179">
    <property type="entry name" value="NigD-like_N_sf"/>
</dbReference>
<accession>U6RJD8</accession>
<evidence type="ECO:0008006" key="5">
    <source>
        <dbReference type="Google" id="ProtNLM"/>
    </source>
</evidence>
<feature type="domain" description="NigD-like C-terminal" evidence="2">
    <location>
        <begin position="107"/>
        <end position="221"/>
    </location>
</feature>
<dbReference type="Pfam" id="PF17415">
    <property type="entry name" value="NigD_C"/>
    <property type="match status" value="1"/>
</dbReference>
<sequence>MKKLAHFCGIMLAATSFMFQSCDDSDGYSIGDIAVDWATVEAKDSHTYSLTGDTWGTLWPAASAFPWSPEDGERVVIVFNPLYDDFQGYDCAIKIEGIRSILTKDVEELTEENDAELGNDPIYIEKRNMWIGGGYMNIVFTQNLPAQEKHRISLVHTTPLALDSEGYLTLELRYNTYDDMTGLYGNGAVSFNLNSIEALPGMKGVKIKLNSAVNGEVTVPFELMDEPTPNEVKQMDFSKMEIE</sequence>
<dbReference type="PROSITE" id="PS51257">
    <property type="entry name" value="PROKAR_LIPOPROTEIN"/>
    <property type="match status" value="1"/>
</dbReference>
<protein>
    <recommendedName>
        <fullName evidence="5">NigD-like C-terminal beta sandwich domain-containing protein</fullName>
    </recommendedName>
</protein>
<dbReference type="EMBL" id="AQHY01000010">
    <property type="protein sequence ID" value="EOA56729.1"/>
    <property type="molecule type" value="Genomic_DNA"/>
</dbReference>
<dbReference type="Gene3D" id="2.60.40.2370">
    <property type="entry name" value="NigD-like, C-terminal beta sandwich domain"/>
    <property type="match status" value="1"/>
</dbReference>
<dbReference type="InterPro" id="IPR024299">
    <property type="entry name" value="NigD-like_OB_dom"/>
</dbReference>